<evidence type="ECO:0000259" key="1">
    <source>
        <dbReference type="Pfam" id="PF07992"/>
    </source>
</evidence>
<dbReference type="InterPro" id="IPR023753">
    <property type="entry name" value="FAD/NAD-binding_dom"/>
</dbReference>
<feature type="domain" description="FAD/NAD(P)-binding" evidence="1">
    <location>
        <begin position="12"/>
        <end position="332"/>
    </location>
</feature>
<dbReference type="PANTHER" id="PTHR43735:SF24">
    <property type="entry name" value="NUCLEOTIDE-DISULPHIDE OXIDOREDUCTASE AMID-LIKE, PUTATIVE (AFU_ORTHOLOGUE AFUA_1G17180)-RELATED"/>
    <property type="match status" value="1"/>
</dbReference>
<dbReference type="GO" id="GO:0004174">
    <property type="term" value="F:electron-transferring-flavoprotein dehydrogenase activity"/>
    <property type="evidence" value="ECO:0007669"/>
    <property type="project" value="TreeGrafter"/>
</dbReference>
<dbReference type="SUPFAM" id="SSF51905">
    <property type="entry name" value="FAD/NAD(P)-binding domain"/>
    <property type="match status" value="1"/>
</dbReference>
<dbReference type="EMBL" id="MU855387">
    <property type="protein sequence ID" value="KAK3904700.1"/>
    <property type="molecule type" value="Genomic_DNA"/>
</dbReference>
<dbReference type="Pfam" id="PF07992">
    <property type="entry name" value="Pyr_redox_2"/>
    <property type="match status" value="1"/>
</dbReference>
<name>A0AAN6RVN1_9PEZI</name>
<dbReference type="PANTHER" id="PTHR43735">
    <property type="entry name" value="APOPTOSIS-INDUCING FACTOR 1"/>
    <property type="match status" value="1"/>
</dbReference>
<evidence type="ECO:0000313" key="3">
    <source>
        <dbReference type="Proteomes" id="UP001303889"/>
    </source>
</evidence>
<keyword evidence="3" id="KW-1185">Reference proteome</keyword>
<comment type="caution">
    <text evidence="2">The sequence shown here is derived from an EMBL/GenBank/DDBJ whole genome shotgun (WGS) entry which is preliminary data.</text>
</comment>
<sequence>MGSIPEPQPALRVIIVGGSYGGLSAALNLQDLCHGLPPRDSPPAVGTEFVPGPQFPIDITIVDERDGFYHLIGSPLALASETFAQKFWIKYSDMPALQSPDIHVLQGSVTSVDPARKIAIYTPHGNNTVPAELAYDYFIAAAGLRRPWPVVPQSLRKKEFLLKTGEHTRSSTAAKHGVVIVGGGAVGVEMAAELKHTHPSLPVTLVHSHSKLLSSEPLPDEVKDTALELLRETDVTVLMNHRLERSEEEVDGEGGKCVRVWFANGESLRAGRVDLAVSRGRPATGFLPAEVLDGEGYVKIKADLSFAPDHFAVGDLAKWSGIKRCGAAMHMGYYAVHNIHQLMAVRERAATAGKEEKEPKFLELGEIPPMIGLAVGKKAVAYWPERGVSSGEEVLSAFFGEDLGFSICWNHMRLGTAPEGKVE</sequence>
<dbReference type="GO" id="GO:0050660">
    <property type="term" value="F:flavin adenine dinucleotide binding"/>
    <property type="evidence" value="ECO:0007669"/>
    <property type="project" value="TreeGrafter"/>
</dbReference>
<dbReference type="Gene3D" id="3.50.50.100">
    <property type="match status" value="1"/>
</dbReference>
<gene>
    <name evidence="2" type="ORF">C8A05DRAFT_42263</name>
</gene>
<reference evidence="2" key="1">
    <citation type="journal article" date="2023" name="Mol. Phylogenet. Evol.">
        <title>Genome-scale phylogeny and comparative genomics of the fungal order Sordariales.</title>
        <authorList>
            <person name="Hensen N."/>
            <person name="Bonometti L."/>
            <person name="Westerberg I."/>
            <person name="Brannstrom I.O."/>
            <person name="Guillou S."/>
            <person name="Cros-Aarteil S."/>
            <person name="Calhoun S."/>
            <person name="Haridas S."/>
            <person name="Kuo A."/>
            <person name="Mondo S."/>
            <person name="Pangilinan J."/>
            <person name="Riley R."/>
            <person name="LaButti K."/>
            <person name="Andreopoulos B."/>
            <person name="Lipzen A."/>
            <person name="Chen C."/>
            <person name="Yan M."/>
            <person name="Daum C."/>
            <person name="Ng V."/>
            <person name="Clum A."/>
            <person name="Steindorff A."/>
            <person name="Ohm R.A."/>
            <person name="Martin F."/>
            <person name="Silar P."/>
            <person name="Natvig D.O."/>
            <person name="Lalanne C."/>
            <person name="Gautier V."/>
            <person name="Ament-Velasquez S.L."/>
            <person name="Kruys A."/>
            <person name="Hutchinson M.I."/>
            <person name="Powell A.J."/>
            <person name="Barry K."/>
            <person name="Miller A.N."/>
            <person name="Grigoriev I.V."/>
            <person name="Debuchy R."/>
            <person name="Gladieux P."/>
            <person name="Hiltunen Thoren M."/>
            <person name="Johannesson H."/>
        </authorList>
    </citation>
    <scope>NUCLEOTIDE SEQUENCE</scope>
    <source>
        <strain evidence="2">CBS 103.79</strain>
    </source>
</reference>
<proteinExistence type="predicted"/>
<dbReference type="PRINTS" id="PR00368">
    <property type="entry name" value="FADPNR"/>
</dbReference>
<dbReference type="Proteomes" id="UP001303889">
    <property type="component" value="Unassembled WGS sequence"/>
</dbReference>
<protein>
    <recommendedName>
        <fullName evidence="1">FAD/NAD(P)-binding domain-containing protein</fullName>
    </recommendedName>
</protein>
<dbReference type="InterPro" id="IPR036188">
    <property type="entry name" value="FAD/NAD-bd_sf"/>
</dbReference>
<dbReference type="AlphaFoldDB" id="A0AAN6RVN1"/>
<organism evidence="2 3">
    <name type="scientific">Staphylotrichum tortipilum</name>
    <dbReference type="NCBI Taxonomy" id="2831512"/>
    <lineage>
        <taxon>Eukaryota</taxon>
        <taxon>Fungi</taxon>
        <taxon>Dikarya</taxon>
        <taxon>Ascomycota</taxon>
        <taxon>Pezizomycotina</taxon>
        <taxon>Sordariomycetes</taxon>
        <taxon>Sordariomycetidae</taxon>
        <taxon>Sordariales</taxon>
        <taxon>Chaetomiaceae</taxon>
        <taxon>Staphylotrichum</taxon>
    </lineage>
</organism>
<reference evidence="2" key="2">
    <citation type="submission" date="2023-05" db="EMBL/GenBank/DDBJ databases">
        <authorList>
            <consortium name="Lawrence Berkeley National Laboratory"/>
            <person name="Steindorff A."/>
            <person name="Hensen N."/>
            <person name="Bonometti L."/>
            <person name="Westerberg I."/>
            <person name="Brannstrom I.O."/>
            <person name="Guillou S."/>
            <person name="Cros-Aarteil S."/>
            <person name="Calhoun S."/>
            <person name="Haridas S."/>
            <person name="Kuo A."/>
            <person name="Mondo S."/>
            <person name="Pangilinan J."/>
            <person name="Riley R."/>
            <person name="Labutti K."/>
            <person name="Andreopoulos B."/>
            <person name="Lipzen A."/>
            <person name="Chen C."/>
            <person name="Yanf M."/>
            <person name="Daum C."/>
            <person name="Ng V."/>
            <person name="Clum A."/>
            <person name="Ohm R."/>
            <person name="Martin F."/>
            <person name="Silar P."/>
            <person name="Natvig D."/>
            <person name="Lalanne C."/>
            <person name="Gautier V."/>
            <person name="Ament-Velasquez S.L."/>
            <person name="Kruys A."/>
            <person name="Hutchinson M.I."/>
            <person name="Powell A.J."/>
            <person name="Barry K."/>
            <person name="Miller A.N."/>
            <person name="Grigoriev I.V."/>
            <person name="Debuchy R."/>
            <person name="Gladieux P."/>
            <person name="Thoren M.H."/>
            <person name="Johannesson H."/>
        </authorList>
    </citation>
    <scope>NUCLEOTIDE SEQUENCE</scope>
    <source>
        <strain evidence="2">CBS 103.79</strain>
    </source>
</reference>
<evidence type="ECO:0000313" key="2">
    <source>
        <dbReference type="EMBL" id="KAK3904700.1"/>
    </source>
</evidence>
<dbReference type="GO" id="GO:0005737">
    <property type="term" value="C:cytoplasm"/>
    <property type="evidence" value="ECO:0007669"/>
    <property type="project" value="TreeGrafter"/>
</dbReference>
<dbReference type="PRINTS" id="PR00411">
    <property type="entry name" value="PNDRDTASEI"/>
</dbReference>
<accession>A0AAN6RVN1</accession>